<feature type="region of interest" description="Disordered" evidence="1">
    <location>
        <begin position="1"/>
        <end position="93"/>
    </location>
</feature>
<reference evidence="2 3" key="1">
    <citation type="submission" date="2014-04" db="EMBL/GenBank/DDBJ databases">
        <title>Evolutionary Origins and Diversification of the Mycorrhizal Mutualists.</title>
        <authorList>
            <consortium name="DOE Joint Genome Institute"/>
            <consortium name="Mycorrhizal Genomics Consortium"/>
            <person name="Kohler A."/>
            <person name="Kuo A."/>
            <person name="Nagy L.G."/>
            <person name="Floudas D."/>
            <person name="Copeland A."/>
            <person name="Barry K.W."/>
            <person name="Cichocki N."/>
            <person name="Veneault-Fourrey C."/>
            <person name="LaButti K."/>
            <person name="Lindquist E.A."/>
            <person name="Lipzen A."/>
            <person name="Lundell T."/>
            <person name="Morin E."/>
            <person name="Murat C."/>
            <person name="Riley R."/>
            <person name="Ohm R."/>
            <person name="Sun H."/>
            <person name="Tunlid A."/>
            <person name="Henrissat B."/>
            <person name="Grigoriev I.V."/>
            <person name="Hibbett D.S."/>
            <person name="Martin F."/>
        </authorList>
    </citation>
    <scope>NUCLEOTIDE SEQUENCE [LARGE SCALE GENOMIC DNA]</scope>
    <source>
        <strain evidence="2 3">Koide BX008</strain>
    </source>
</reference>
<evidence type="ECO:0000313" key="3">
    <source>
        <dbReference type="Proteomes" id="UP000054549"/>
    </source>
</evidence>
<evidence type="ECO:0000313" key="2">
    <source>
        <dbReference type="EMBL" id="KIL54131.1"/>
    </source>
</evidence>
<protein>
    <submittedName>
        <fullName evidence="2">Uncharacterized protein</fullName>
    </submittedName>
</protein>
<dbReference type="Proteomes" id="UP000054549">
    <property type="component" value="Unassembled WGS sequence"/>
</dbReference>
<dbReference type="AlphaFoldDB" id="A0A0C2WC30"/>
<feature type="compositionally biased region" description="Basic and acidic residues" evidence="1">
    <location>
        <begin position="70"/>
        <end position="79"/>
    </location>
</feature>
<evidence type="ECO:0000256" key="1">
    <source>
        <dbReference type="SAM" id="MobiDB-lite"/>
    </source>
</evidence>
<dbReference type="InParanoid" id="A0A0C2WC30"/>
<feature type="compositionally biased region" description="Polar residues" evidence="1">
    <location>
        <begin position="17"/>
        <end position="37"/>
    </location>
</feature>
<gene>
    <name evidence="2" type="ORF">M378DRAFT_904202</name>
</gene>
<dbReference type="EMBL" id="KN818925">
    <property type="protein sequence ID" value="KIL54131.1"/>
    <property type="molecule type" value="Genomic_DNA"/>
</dbReference>
<feature type="compositionally biased region" description="Polar residues" evidence="1">
    <location>
        <begin position="124"/>
        <end position="133"/>
    </location>
</feature>
<proteinExistence type="predicted"/>
<dbReference type="HOGENOM" id="CLU_1586058_0_0_1"/>
<feature type="region of interest" description="Disordered" evidence="1">
    <location>
        <begin position="111"/>
        <end position="140"/>
    </location>
</feature>
<feature type="compositionally biased region" description="Basic residues" evidence="1">
    <location>
        <begin position="1"/>
        <end position="16"/>
    </location>
</feature>
<accession>A0A0C2WC30</accession>
<name>A0A0C2WC30_AMAMK</name>
<feature type="compositionally biased region" description="Basic and acidic residues" evidence="1">
    <location>
        <begin position="48"/>
        <end position="58"/>
    </location>
</feature>
<keyword evidence="3" id="KW-1185">Reference proteome</keyword>
<organism evidence="2 3">
    <name type="scientific">Amanita muscaria (strain Koide BX008)</name>
    <dbReference type="NCBI Taxonomy" id="946122"/>
    <lineage>
        <taxon>Eukaryota</taxon>
        <taxon>Fungi</taxon>
        <taxon>Dikarya</taxon>
        <taxon>Basidiomycota</taxon>
        <taxon>Agaricomycotina</taxon>
        <taxon>Agaricomycetes</taxon>
        <taxon>Agaricomycetidae</taxon>
        <taxon>Agaricales</taxon>
        <taxon>Pluteineae</taxon>
        <taxon>Amanitaceae</taxon>
        <taxon>Amanita</taxon>
    </lineage>
</organism>
<sequence length="168" mass="18256">MRRIFKVFKGKGKRKNNSTPVPTNVTAPELGNSSVTDAQEHVNPQMVKDSEHDQERSESTSLGSLPPAEENPHDGKTLKDTTQFPVHKADDDARAGSSTIVRWLNYHPFPALMPGQQDKGDSAKNASGQGSASRNEDKIAAGVVGSTDPVKVLGFLDKMAFREIMNVE</sequence>